<keyword evidence="3" id="KW-1185">Reference proteome</keyword>
<sequence>MRKLILLFTEVGAFSTFSSSPASISGGGGGGGGDSDWSSGSSIGGSAGISGDGSIGSLRGSSGGSFGGRISEPSSALLAAVLANFFANFPPTNSKLFSASLSRLLFRTAGLRFFAFFLASVSVISGTSSKSITNKNENENVKYTSYSADEKKFPLAIHPKDSASKC</sequence>
<proteinExistence type="predicted"/>
<dbReference type="EMBL" id="JYDP01000004">
    <property type="protein sequence ID" value="KRZ18166.1"/>
    <property type="molecule type" value="Genomic_DNA"/>
</dbReference>
<evidence type="ECO:0000313" key="2">
    <source>
        <dbReference type="EMBL" id="KRZ18166.1"/>
    </source>
</evidence>
<protein>
    <submittedName>
        <fullName evidence="2">Uncharacterized protein</fullName>
    </submittedName>
</protein>
<reference evidence="2 3" key="1">
    <citation type="submission" date="2015-01" db="EMBL/GenBank/DDBJ databases">
        <title>Evolution of Trichinella species and genotypes.</title>
        <authorList>
            <person name="Korhonen P.K."/>
            <person name="Edoardo P."/>
            <person name="Giuseppe L.R."/>
            <person name="Gasser R.B."/>
        </authorList>
    </citation>
    <scope>NUCLEOTIDE SEQUENCE [LARGE SCALE GENOMIC DNA]</scope>
    <source>
        <strain evidence="2">ISS1029</strain>
    </source>
</reference>
<accession>A0A0V1I5V0</accession>
<dbReference type="Proteomes" id="UP000055024">
    <property type="component" value="Unassembled WGS sequence"/>
</dbReference>
<keyword evidence="1" id="KW-0732">Signal</keyword>
<comment type="caution">
    <text evidence="2">The sequence shown here is derived from an EMBL/GenBank/DDBJ whole genome shotgun (WGS) entry which is preliminary data.</text>
</comment>
<evidence type="ECO:0000256" key="1">
    <source>
        <dbReference type="SAM" id="SignalP"/>
    </source>
</evidence>
<dbReference type="AlphaFoldDB" id="A0A0V1I5V0"/>
<name>A0A0V1I5V0_9BILA</name>
<evidence type="ECO:0000313" key="3">
    <source>
        <dbReference type="Proteomes" id="UP000055024"/>
    </source>
</evidence>
<organism evidence="2 3">
    <name type="scientific">Trichinella zimbabwensis</name>
    <dbReference type="NCBI Taxonomy" id="268475"/>
    <lineage>
        <taxon>Eukaryota</taxon>
        <taxon>Metazoa</taxon>
        <taxon>Ecdysozoa</taxon>
        <taxon>Nematoda</taxon>
        <taxon>Enoplea</taxon>
        <taxon>Dorylaimia</taxon>
        <taxon>Trichinellida</taxon>
        <taxon>Trichinellidae</taxon>
        <taxon>Trichinella</taxon>
    </lineage>
</organism>
<feature type="signal peptide" evidence="1">
    <location>
        <begin position="1"/>
        <end position="15"/>
    </location>
</feature>
<feature type="chain" id="PRO_5012068310" evidence="1">
    <location>
        <begin position="16"/>
        <end position="166"/>
    </location>
</feature>
<gene>
    <name evidence="2" type="ORF">T11_8397</name>
</gene>